<dbReference type="PANTHER" id="PTHR32063">
    <property type="match status" value="1"/>
</dbReference>
<dbReference type="InterPro" id="IPR001036">
    <property type="entry name" value="Acrflvin-R"/>
</dbReference>
<evidence type="ECO:0000313" key="3">
    <source>
        <dbReference type="Proteomes" id="UP000629098"/>
    </source>
</evidence>
<dbReference type="InterPro" id="IPR027463">
    <property type="entry name" value="AcrB_DN_DC_subdom"/>
</dbReference>
<reference evidence="2" key="1">
    <citation type="submission" date="2020-09" db="EMBL/GenBank/DDBJ databases">
        <title>Iningainema tapete sp. nov. (Scytonemataceae, Cyanobacteria) from greenhouses in central Florida (USA) produces two types of nodularin with biosynthetic potential for microcystin-LR and anabaenopeptins.</title>
        <authorList>
            <person name="Berthold D.E."/>
            <person name="Lefler F.W."/>
            <person name="Huang I.-S."/>
            <person name="Abdulla H."/>
            <person name="Zimba P.V."/>
            <person name="Laughinghouse H.D. IV."/>
        </authorList>
    </citation>
    <scope>NUCLEOTIDE SEQUENCE</scope>
    <source>
        <strain evidence="2">BLCCT55</strain>
    </source>
</reference>
<gene>
    <name evidence="2" type="ORF">ICL16_11855</name>
</gene>
<protein>
    <submittedName>
        <fullName evidence="2">Efflux RND transporter permease subunit</fullName>
    </submittedName>
</protein>
<dbReference type="PRINTS" id="PR00702">
    <property type="entry name" value="ACRIFLAVINRP"/>
</dbReference>
<feature type="transmembrane region" description="Helical" evidence="1">
    <location>
        <begin position="978"/>
        <end position="997"/>
    </location>
</feature>
<keyword evidence="1" id="KW-0472">Membrane</keyword>
<keyword evidence="1" id="KW-1133">Transmembrane helix</keyword>
<keyword evidence="1" id="KW-0812">Transmembrane</keyword>
<feature type="transmembrane region" description="Helical" evidence="1">
    <location>
        <begin position="900"/>
        <end position="920"/>
    </location>
</feature>
<feature type="transmembrane region" description="Helical" evidence="1">
    <location>
        <begin position="932"/>
        <end position="957"/>
    </location>
</feature>
<dbReference type="SUPFAM" id="SSF82866">
    <property type="entry name" value="Multidrug efflux transporter AcrB transmembrane domain"/>
    <property type="match status" value="2"/>
</dbReference>
<feature type="transmembrane region" description="Helical" evidence="1">
    <location>
        <begin position="364"/>
        <end position="384"/>
    </location>
</feature>
<keyword evidence="3" id="KW-1185">Reference proteome</keyword>
<feature type="transmembrane region" description="Helical" evidence="1">
    <location>
        <begin position="390"/>
        <end position="415"/>
    </location>
</feature>
<dbReference type="GO" id="GO:0005886">
    <property type="term" value="C:plasma membrane"/>
    <property type="evidence" value="ECO:0007669"/>
    <property type="project" value="TreeGrafter"/>
</dbReference>
<dbReference type="RefSeq" id="WP_190827704.1">
    <property type="nucleotide sequence ID" value="NZ_CAWPPI010000043.1"/>
</dbReference>
<dbReference type="EMBL" id="JACXAE010000043">
    <property type="protein sequence ID" value="MBD2772745.1"/>
    <property type="molecule type" value="Genomic_DNA"/>
</dbReference>
<organism evidence="2 3">
    <name type="scientific">Iningainema tapete BLCC-T55</name>
    <dbReference type="NCBI Taxonomy" id="2748662"/>
    <lineage>
        <taxon>Bacteria</taxon>
        <taxon>Bacillati</taxon>
        <taxon>Cyanobacteriota</taxon>
        <taxon>Cyanophyceae</taxon>
        <taxon>Nostocales</taxon>
        <taxon>Scytonemataceae</taxon>
        <taxon>Iningainema tapete</taxon>
    </lineage>
</organism>
<name>A0A8J6XC66_9CYAN</name>
<accession>A0A8J6XC66</accession>
<evidence type="ECO:0000313" key="2">
    <source>
        <dbReference type="EMBL" id="MBD2772745.1"/>
    </source>
</evidence>
<dbReference type="Gene3D" id="1.20.1640.10">
    <property type="entry name" value="Multidrug efflux transporter AcrB transmembrane domain"/>
    <property type="match status" value="2"/>
</dbReference>
<dbReference type="AlphaFoldDB" id="A0A8J6XC66"/>
<feature type="transmembrane region" description="Helical" evidence="1">
    <location>
        <begin position="476"/>
        <end position="494"/>
    </location>
</feature>
<dbReference type="SUPFAM" id="SSF82693">
    <property type="entry name" value="Multidrug efflux transporter AcrB pore domain, PN1, PN2, PC1 and PC2 subdomains"/>
    <property type="match status" value="2"/>
</dbReference>
<proteinExistence type="predicted"/>
<feature type="transmembrane region" description="Helical" evidence="1">
    <location>
        <begin position="435"/>
        <end position="456"/>
    </location>
</feature>
<sequence length="1068" mass="117400">MSLIKTAVRWRHGTFVLFCLLALFGVMSLLRLPLELQPGGDRPEITITTTYPGAGPTEVEDLITRPIEEQMEEVLGVQEISSTSRAGRSAITLEFNWDSDVNERLVDVLNRLQQVEDLPEEAQESSVELVGGNSSPMMWVVLTPKPGFQSNPDHYRDLVEEVILPRFRRVEGVGQFTVPGGREREVEVRVDPKALSDRNLTIGDVVRVLRENNRDIRGGPLELGRREYRVRTISRAQNVEQIQGFVLRRDQAGTVYLRDVAQVQMGRKPQDSSLVFNDVPTVAVGVIRQIGANVPEVAKGLRAAVAELEQQFDRAGEGIRFVYNYDESNYINQSIELVQGNLVSGALLATAVLVLFLGSMRTVAVVAITIPTTLIMVFIVMAFFGRTLNIISLAGLAFAVGMVVDNAIVVIENVFTHLQQGKNPVKAAIEGTEEVWGAMLGSTLTNVVVFVPLVLVQGEAGQLFADMAIALSSSSLFSLFAAITLVPMLSGLFLKQEEATQMLSGGEYRGGNWLERSVAKTSQVFRFFQDKLETTLANTVRWSLGRKRFGRRLFILSIPVALLIVSIFLLPPADYLPEGNRNLVLWRAEPMPGTSFSEAIRQSEPVRQFLRSQPEIDRVMYVDRPGGLRGIAAILKSEFATTNGLSEMIDRMRQQSNNFAGYRFMVPNRVSIFRDPGKEFDIDIVGEDLQQLSTLERQITEKLRQLPGVRNVRSNFVMGAAELQVIPNRERLTEAGLSEAEVGTMVEAALGGRIASDFIDGKEELDVSVELQNTFVKTPEQLRQLPLYTNQRQQVQLADVAEVRETTGADVINHVDLERSITLTTSLAPDAPLGKLVQQTQNEILAPLQASLPAGYRIELAGTADRLAETVLQLATAFALSIFITYLLLIALYRSFIYPIVIMATVPMGMSGALLSLVIANRIPGMVVPLDMITALGFIILTGVVVNNAILLVDRALQLQQEGQEYDASLYNATGDRLRAIFMSAGTSVLGMLPLAVVPGQGAELYQGLGIVLTGGLAFSTLLTPTVVPALMGLLRDFSGRKPPKQTIPFDNVQESHVSDELVNLSSK</sequence>
<feature type="transmembrane region" description="Helical" evidence="1">
    <location>
        <begin position="871"/>
        <end position="893"/>
    </location>
</feature>
<dbReference type="PANTHER" id="PTHR32063:SF0">
    <property type="entry name" value="SWARMING MOTILITY PROTEIN SWRC"/>
    <property type="match status" value="1"/>
</dbReference>
<dbReference type="Pfam" id="PF00873">
    <property type="entry name" value="ACR_tran"/>
    <property type="match status" value="1"/>
</dbReference>
<dbReference type="Gene3D" id="3.30.70.1430">
    <property type="entry name" value="Multidrug efflux transporter AcrB pore domain"/>
    <property type="match status" value="2"/>
</dbReference>
<feature type="transmembrane region" description="Helical" evidence="1">
    <location>
        <begin position="553"/>
        <end position="573"/>
    </location>
</feature>
<evidence type="ECO:0000256" key="1">
    <source>
        <dbReference type="SAM" id="Phobius"/>
    </source>
</evidence>
<feature type="transmembrane region" description="Helical" evidence="1">
    <location>
        <begin position="1009"/>
        <end position="1035"/>
    </location>
</feature>
<comment type="caution">
    <text evidence="2">The sequence shown here is derived from an EMBL/GenBank/DDBJ whole genome shotgun (WGS) entry which is preliminary data.</text>
</comment>
<dbReference type="Gene3D" id="3.30.70.1440">
    <property type="entry name" value="Multidrug efflux transporter AcrB pore domain"/>
    <property type="match status" value="1"/>
</dbReference>
<dbReference type="SUPFAM" id="SSF82714">
    <property type="entry name" value="Multidrug efflux transporter AcrB TolC docking domain, DN and DC subdomains"/>
    <property type="match status" value="2"/>
</dbReference>
<feature type="transmembrane region" description="Helical" evidence="1">
    <location>
        <begin position="337"/>
        <end position="357"/>
    </location>
</feature>
<dbReference type="Gene3D" id="3.30.70.1320">
    <property type="entry name" value="Multidrug efflux transporter AcrB pore domain like"/>
    <property type="match status" value="1"/>
</dbReference>
<dbReference type="Proteomes" id="UP000629098">
    <property type="component" value="Unassembled WGS sequence"/>
</dbReference>
<dbReference type="Gene3D" id="3.30.2090.10">
    <property type="entry name" value="Multidrug efflux transporter AcrB TolC docking domain, DN and DC subdomains"/>
    <property type="match status" value="2"/>
</dbReference>
<dbReference type="GO" id="GO:0042910">
    <property type="term" value="F:xenobiotic transmembrane transporter activity"/>
    <property type="evidence" value="ECO:0007669"/>
    <property type="project" value="TreeGrafter"/>
</dbReference>